<dbReference type="GO" id="GO:0016301">
    <property type="term" value="F:kinase activity"/>
    <property type="evidence" value="ECO:0007669"/>
    <property type="project" value="UniProtKB-KW"/>
</dbReference>
<feature type="domain" description="Signal transduction histidine kinase internal region" evidence="3">
    <location>
        <begin position="146"/>
        <end position="225"/>
    </location>
</feature>
<feature type="domain" description="Histidine kinase/HSP90-like ATPase" evidence="2">
    <location>
        <begin position="244"/>
        <end position="336"/>
    </location>
</feature>
<evidence type="ECO:0000256" key="1">
    <source>
        <dbReference type="SAM" id="Phobius"/>
    </source>
</evidence>
<keyword evidence="1" id="KW-0812">Transmembrane</keyword>
<keyword evidence="4" id="KW-0418">Kinase</keyword>
<accession>A0ABU3AA30</accession>
<dbReference type="Pfam" id="PF02518">
    <property type="entry name" value="HATPase_c"/>
    <property type="match status" value="1"/>
</dbReference>
<evidence type="ECO:0000313" key="5">
    <source>
        <dbReference type="Proteomes" id="UP001255246"/>
    </source>
</evidence>
<keyword evidence="4" id="KW-0808">Transferase</keyword>
<name>A0ABU3AA30_9FLAO</name>
<dbReference type="EMBL" id="JAVRHR010000002">
    <property type="protein sequence ID" value="MDT0607047.1"/>
    <property type="molecule type" value="Genomic_DNA"/>
</dbReference>
<organism evidence="4 5">
    <name type="scientific">Croceitalea rosinachiae</name>
    <dbReference type="NCBI Taxonomy" id="3075596"/>
    <lineage>
        <taxon>Bacteria</taxon>
        <taxon>Pseudomonadati</taxon>
        <taxon>Bacteroidota</taxon>
        <taxon>Flavobacteriia</taxon>
        <taxon>Flavobacteriales</taxon>
        <taxon>Flavobacteriaceae</taxon>
        <taxon>Croceitalea</taxon>
    </lineage>
</organism>
<comment type="caution">
    <text evidence="4">The sequence shown here is derived from an EMBL/GenBank/DDBJ whole genome shotgun (WGS) entry which is preliminary data.</text>
</comment>
<dbReference type="InterPro" id="IPR010559">
    <property type="entry name" value="Sig_transdc_His_kin_internal"/>
</dbReference>
<dbReference type="Proteomes" id="UP001255246">
    <property type="component" value="Unassembled WGS sequence"/>
</dbReference>
<dbReference type="Gene3D" id="3.30.565.10">
    <property type="entry name" value="Histidine kinase-like ATPase, C-terminal domain"/>
    <property type="match status" value="1"/>
</dbReference>
<proteinExistence type="predicted"/>
<dbReference type="PANTHER" id="PTHR34220">
    <property type="entry name" value="SENSOR HISTIDINE KINASE YPDA"/>
    <property type="match status" value="1"/>
</dbReference>
<keyword evidence="5" id="KW-1185">Reference proteome</keyword>
<dbReference type="Pfam" id="PF06580">
    <property type="entry name" value="His_kinase"/>
    <property type="match status" value="1"/>
</dbReference>
<dbReference type="RefSeq" id="WP_311350610.1">
    <property type="nucleotide sequence ID" value="NZ_JAVRHR010000002.1"/>
</dbReference>
<evidence type="ECO:0000259" key="3">
    <source>
        <dbReference type="Pfam" id="PF06580"/>
    </source>
</evidence>
<evidence type="ECO:0000259" key="2">
    <source>
        <dbReference type="Pfam" id="PF02518"/>
    </source>
</evidence>
<keyword evidence="1" id="KW-0472">Membrane</keyword>
<dbReference type="InterPro" id="IPR003594">
    <property type="entry name" value="HATPase_dom"/>
</dbReference>
<keyword evidence="1" id="KW-1133">Transmembrane helix</keyword>
<reference evidence="4 5" key="1">
    <citation type="submission" date="2023-09" db="EMBL/GenBank/DDBJ databases">
        <authorList>
            <person name="Rey-Velasco X."/>
        </authorList>
    </citation>
    <scope>NUCLEOTIDE SEQUENCE [LARGE SCALE GENOMIC DNA]</scope>
    <source>
        <strain evidence="4 5">F388</strain>
    </source>
</reference>
<sequence length="343" mass="39621">MKKEIILILTFYIVMGILQYATSAIDIGQWLGLSWVFLNYILKALLTIPLLWLYFKKLNEYPIWKIGLLHLFTMPLFIYIWIVIYYTLCDSFGLFRLRGSREVWDVYLTLLFYSIQFGFFHLYMYSKKLKKQELLSAELSKLNAQSELSALKAQLNPHFLYNVFNTINSAIPATAKNARNMVNELSDLFRYQLKVSREDMVAVKEELEFAQKYLDLEKERFGERLQYEIEIEKGLEDVLIPPMIIQPLVENSIKHGISPQIKGGLIKVEVTRLSENLHFTICDTGKGITGQKHSQLLNKGVGLSNTNERLIKLYGKGLELNNNEPSGLCVSFSIPINTALKQQ</sequence>
<dbReference type="InterPro" id="IPR050640">
    <property type="entry name" value="Bact_2-comp_sensor_kinase"/>
</dbReference>
<dbReference type="InterPro" id="IPR036890">
    <property type="entry name" value="HATPase_C_sf"/>
</dbReference>
<feature type="transmembrane region" description="Helical" evidence="1">
    <location>
        <begin position="106"/>
        <end position="125"/>
    </location>
</feature>
<gene>
    <name evidence="4" type="ORF">RM706_08405</name>
</gene>
<feature type="transmembrane region" description="Helical" evidence="1">
    <location>
        <begin position="67"/>
        <end position="86"/>
    </location>
</feature>
<evidence type="ECO:0000313" key="4">
    <source>
        <dbReference type="EMBL" id="MDT0607047.1"/>
    </source>
</evidence>
<dbReference type="PANTHER" id="PTHR34220:SF7">
    <property type="entry name" value="SENSOR HISTIDINE KINASE YPDA"/>
    <property type="match status" value="1"/>
</dbReference>
<feature type="transmembrane region" description="Helical" evidence="1">
    <location>
        <begin position="33"/>
        <end position="55"/>
    </location>
</feature>
<dbReference type="SUPFAM" id="SSF55874">
    <property type="entry name" value="ATPase domain of HSP90 chaperone/DNA topoisomerase II/histidine kinase"/>
    <property type="match status" value="1"/>
</dbReference>
<protein>
    <submittedName>
        <fullName evidence="4">Histidine kinase</fullName>
    </submittedName>
</protein>